<gene>
    <name evidence="1" type="ORF">ACERZ8_09920</name>
</gene>
<dbReference type="RefSeq" id="WP_407592042.1">
    <property type="nucleotide sequence ID" value="NZ_JBHDIY010000002.1"/>
</dbReference>
<dbReference type="GO" id="GO:0016757">
    <property type="term" value="F:glycosyltransferase activity"/>
    <property type="evidence" value="ECO:0007669"/>
    <property type="project" value="UniProtKB-KW"/>
</dbReference>
<keyword evidence="1" id="KW-0808">Transferase</keyword>
<dbReference type="InterPro" id="IPR050194">
    <property type="entry name" value="Glycosyltransferase_grp1"/>
</dbReference>
<dbReference type="PANTHER" id="PTHR45947">
    <property type="entry name" value="SULFOQUINOVOSYL TRANSFERASE SQD2"/>
    <property type="match status" value="1"/>
</dbReference>
<dbReference type="PANTHER" id="PTHR45947:SF3">
    <property type="entry name" value="SULFOQUINOVOSYL TRANSFERASE SQD2"/>
    <property type="match status" value="1"/>
</dbReference>
<evidence type="ECO:0000313" key="1">
    <source>
        <dbReference type="EMBL" id="MFL4470172.1"/>
    </source>
</evidence>
<dbReference type="Proteomes" id="UP001627408">
    <property type="component" value="Unassembled WGS sequence"/>
</dbReference>
<evidence type="ECO:0000313" key="2">
    <source>
        <dbReference type="Proteomes" id="UP001627408"/>
    </source>
</evidence>
<accession>A0ABW8UWW7</accession>
<comment type="caution">
    <text evidence="1">The sequence shown here is derived from an EMBL/GenBank/DDBJ whole genome shotgun (WGS) entry which is preliminary data.</text>
</comment>
<organism evidence="1 2">
    <name type="scientific">Tateyamaria armeniaca</name>
    <dbReference type="NCBI Taxonomy" id="2518930"/>
    <lineage>
        <taxon>Bacteria</taxon>
        <taxon>Pseudomonadati</taxon>
        <taxon>Pseudomonadota</taxon>
        <taxon>Alphaproteobacteria</taxon>
        <taxon>Rhodobacterales</taxon>
        <taxon>Roseobacteraceae</taxon>
        <taxon>Tateyamaria</taxon>
    </lineage>
</organism>
<sequence length="361" mass="39317">MFNSTPPRPVNVRFFPDYREFNPYQDLLYRSLGPTVAAEPLDGFERLVADAGARNGPDVLHLHWETAAITSGHLSAQAFLDSLSGFRDTGGRIVWTMHNLMPHDQRHRAVAEQIRNGLMTLCDLVHVHSLPALAAAMDHHALPLDKVRVIAHGNYDGVYPMQRRDAARAALELDGALNVVLLPGQIRGNKAPDALIDAFLEVAGPEDRLVLTGHRMSDVKDLSIPDDPRIMAKFGFATDVELAQAHAAADFVVLPYTDSLTSGSAILAQTLERGVLGSDTAGLRDAVQMPSTGILYDHTVAGTLEKALQSALAEGPEVWATRGKMAAQAVRARDWAVIGATWRSLFHELADMRRPARVLAP</sequence>
<dbReference type="Pfam" id="PF13692">
    <property type="entry name" value="Glyco_trans_1_4"/>
    <property type="match status" value="1"/>
</dbReference>
<protein>
    <submittedName>
        <fullName evidence="1">Glycosyltransferase</fullName>
        <ecNumber evidence="1">2.4.-.-</ecNumber>
    </submittedName>
</protein>
<reference evidence="1 2" key="1">
    <citation type="submission" date="2024-08" db="EMBL/GenBank/DDBJ databases">
        <title>Tateyamaria sp. nov., isolated from marine algae.</title>
        <authorList>
            <person name="Choi B.J."/>
            <person name="Kim J.M."/>
            <person name="Lee J.K."/>
            <person name="Choi D.G."/>
            <person name="Bayburt H."/>
            <person name="Baek J.H."/>
            <person name="Han D.M."/>
            <person name="Jeon C.O."/>
        </authorList>
    </citation>
    <scope>NUCLEOTIDE SEQUENCE [LARGE SCALE GENOMIC DNA]</scope>
    <source>
        <strain evidence="1 2">KMU-156</strain>
    </source>
</reference>
<dbReference type="Gene3D" id="3.40.50.2000">
    <property type="entry name" value="Glycogen Phosphorylase B"/>
    <property type="match status" value="2"/>
</dbReference>
<dbReference type="EC" id="2.4.-.-" evidence="1"/>
<keyword evidence="2" id="KW-1185">Reference proteome</keyword>
<proteinExistence type="predicted"/>
<keyword evidence="1" id="KW-0328">Glycosyltransferase</keyword>
<dbReference type="SUPFAM" id="SSF53756">
    <property type="entry name" value="UDP-Glycosyltransferase/glycogen phosphorylase"/>
    <property type="match status" value="1"/>
</dbReference>
<dbReference type="EMBL" id="JBHDIY010000002">
    <property type="protein sequence ID" value="MFL4470172.1"/>
    <property type="molecule type" value="Genomic_DNA"/>
</dbReference>
<name>A0ABW8UWW7_9RHOB</name>